<dbReference type="GO" id="GO:0046872">
    <property type="term" value="F:metal ion binding"/>
    <property type="evidence" value="ECO:0007669"/>
    <property type="project" value="UniProtKB-KW"/>
</dbReference>
<keyword evidence="2 3" id="KW-0479">Metal-binding</keyword>
<feature type="binding site" evidence="3">
    <location>
        <position position="45"/>
    </location>
    <ligand>
        <name>a divalent metal cation</name>
        <dbReference type="ChEBI" id="CHEBI:60240"/>
    </ligand>
</feature>
<dbReference type="SUPFAM" id="SSF109854">
    <property type="entry name" value="DinB/YfiT-like putative metalloenzymes"/>
    <property type="match status" value="1"/>
</dbReference>
<dbReference type="Pfam" id="PF05163">
    <property type="entry name" value="DinB"/>
    <property type="match status" value="1"/>
</dbReference>
<dbReference type="Proteomes" id="UP000444316">
    <property type="component" value="Unassembled WGS sequence"/>
</dbReference>
<dbReference type="AlphaFoldDB" id="A0A845HTE7"/>
<evidence type="ECO:0000313" key="5">
    <source>
        <dbReference type="Proteomes" id="UP000444316"/>
    </source>
</evidence>
<organism evidence="4 5">
    <name type="scientific">Duganella fentianensis</name>
    <dbReference type="NCBI Taxonomy" id="2692177"/>
    <lineage>
        <taxon>Bacteria</taxon>
        <taxon>Pseudomonadati</taxon>
        <taxon>Pseudomonadota</taxon>
        <taxon>Betaproteobacteria</taxon>
        <taxon>Burkholderiales</taxon>
        <taxon>Oxalobacteraceae</taxon>
        <taxon>Telluria group</taxon>
        <taxon>Duganella</taxon>
    </lineage>
</organism>
<dbReference type="PANTHER" id="PTHR37302:SF1">
    <property type="entry name" value="PROTEIN DINB"/>
    <property type="match status" value="1"/>
</dbReference>
<evidence type="ECO:0000256" key="2">
    <source>
        <dbReference type="ARBA" id="ARBA00022723"/>
    </source>
</evidence>
<name>A0A845HTE7_9BURK</name>
<dbReference type="Gene3D" id="1.20.120.450">
    <property type="entry name" value="dinb family like domain"/>
    <property type="match status" value="1"/>
</dbReference>
<protein>
    <submittedName>
        <fullName evidence="4">Damage-inducible protein DinB</fullName>
    </submittedName>
</protein>
<accession>A0A845HTE7</accession>
<comment type="caution">
    <text evidence="4">The sequence shown here is derived from an EMBL/GenBank/DDBJ whole genome shotgun (WGS) entry which is preliminary data.</text>
</comment>
<dbReference type="EMBL" id="WWCL01000001">
    <property type="protein sequence ID" value="MYN44714.1"/>
    <property type="molecule type" value="Genomic_DNA"/>
</dbReference>
<dbReference type="InterPro" id="IPR034660">
    <property type="entry name" value="DinB/YfiT-like"/>
</dbReference>
<reference evidence="4" key="1">
    <citation type="submission" date="2019-12" db="EMBL/GenBank/DDBJ databases">
        <title>Novel species isolated from a subtropical stream in China.</title>
        <authorList>
            <person name="Lu H."/>
        </authorList>
    </citation>
    <scope>NUCLEOTIDE SEQUENCE [LARGE SCALE GENOMIC DNA]</scope>
    <source>
        <strain evidence="4">FT93W</strain>
    </source>
</reference>
<sequence length="168" mass="19282">MHTTLILNQLQYKQWADGRTIAAVEQIDAHRFPSELAFARQQLNHMLRVEEVFRARLQGTEEPHTESNSELLPTTAELSERLSESNRWLKIYFGAMPDVALREKMHFSFLDGKRGTMARVEVLFHLINHGTYHRGAIGRALDIAGGLRPADTYTVYIHAAEPQRRNES</sequence>
<evidence type="ECO:0000256" key="3">
    <source>
        <dbReference type="PIRSR" id="PIRSR607837-1"/>
    </source>
</evidence>
<proteinExistence type="inferred from homology"/>
<keyword evidence="5" id="KW-1185">Reference proteome</keyword>
<dbReference type="InterPro" id="IPR007837">
    <property type="entry name" value="DinB"/>
</dbReference>
<dbReference type="PANTHER" id="PTHR37302">
    <property type="entry name" value="SLR1116 PROTEIN"/>
    <property type="match status" value="1"/>
</dbReference>
<evidence type="ECO:0000313" key="4">
    <source>
        <dbReference type="EMBL" id="MYN44714.1"/>
    </source>
</evidence>
<feature type="binding site" evidence="3">
    <location>
        <position position="129"/>
    </location>
    <ligand>
        <name>a divalent metal cation</name>
        <dbReference type="ChEBI" id="CHEBI:60240"/>
    </ligand>
</feature>
<gene>
    <name evidence="4" type="ORF">GTP23_06450</name>
</gene>
<dbReference type="RefSeq" id="WP_161034324.1">
    <property type="nucleotide sequence ID" value="NZ_WWCL01000001.1"/>
</dbReference>
<comment type="similarity">
    <text evidence="1">Belongs to the DinB family.</text>
</comment>
<feature type="binding site" evidence="3">
    <location>
        <position position="133"/>
    </location>
    <ligand>
        <name>a divalent metal cation</name>
        <dbReference type="ChEBI" id="CHEBI:60240"/>
    </ligand>
</feature>
<evidence type="ECO:0000256" key="1">
    <source>
        <dbReference type="ARBA" id="ARBA00008635"/>
    </source>
</evidence>